<reference evidence="1" key="1">
    <citation type="journal article" date="2021" name="Proc. Natl. Acad. Sci. U.S.A.">
        <title>A Catalog of Tens of Thousands of Viruses from Human Metagenomes Reveals Hidden Associations with Chronic Diseases.</title>
        <authorList>
            <person name="Tisza M.J."/>
            <person name="Buck C.B."/>
        </authorList>
    </citation>
    <scope>NUCLEOTIDE SEQUENCE</scope>
    <source>
        <strain evidence="1">Ct3z32</strain>
    </source>
</reference>
<sequence length="40" mass="4673">MSLREGCARSEKQPARVFVRPNIFYSLVIKSPLRYDSTTR</sequence>
<name>A0A8S5VHU5_9CAUD</name>
<evidence type="ECO:0000313" key="1">
    <source>
        <dbReference type="EMBL" id="DAG06248.1"/>
    </source>
</evidence>
<dbReference type="EMBL" id="BK016267">
    <property type="protein sequence ID" value="DAG06248.1"/>
    <property type="molecule type" value="Genomic_DNA"/>
</dbReference>
<accession>A0A8S5VHU5</accession>
<proteinExistence type="predicted"/>
<organism evidence="1">
    <name type="scientific">Siphoviridae sp. ct3z32</name>
    <dbReference type="NCBI Taxonomy" id="2825327"/>
    <lineage>
        <taxon>Viruses</taxon>
        <taxon>Duplodnaviria</taxon>
        <taxon>Heunggongvirae</taxon>
        <taxon>Uroviricota</taxon>
        <taxon>Caudoviricetes</taxon>
    </lineage>
</organism>
<protein>
    <submittedName>
        <fullName evidence="1">Uncharacterized protein</fullName>
    </submittedName>
</protein>